<dbReference type="SUPFAM" id="SSF52540">
    <property type="entry name" value="P-loop containing nucleoside triphosphate hydrolases"/>
    <property type="match status" value="1"/>
</dbReference>
<dbReference type="EC" id="2.7.7.62" evidence="14"/>
<evidence type="ECO:0000256" key="1">
    <source>
        <dbReference type="ARBA" id="ARBA00000312"/>
    </source>
</evidence>
<dbReference type="GO" id="GO:0008820">
    <property type="term" value="F:cobinamide phosphate guanylyltransferase activity"/>
    <property type="evidence" value="ECO:0007669"/>
    <property type="project" value="UniProtKB-UniRule"/>
</dbReference>
<dbReference type="GO" id="GO:0005524">
    <property type="term" value="F:ATP binding"/>
    <property type="evidence" value="ECO:0007669"/>
    <property type="project" value="UniProtKB-UniRule"/>
</dbReference>
<evidence type="ECO:0000256" key="5">
    <source>
        <dbReference type="ARBA" id="ARBA00004692"/>
    </source>
</evidence>
<evidence type="ECO:0000256" key="11">
    <source>
        <dbReference type="ARBA" id="ARBA00022777"/>
    </source>
</evidence>
<feature type="binding site" evidence="16">
    <location>
        <begin position="38"/>
        <end position="40"/>
    </location>
    <ligand>
        <name>GTP</name>
        <dbReference type="ChEBI" id="CHEBI:37565"/>
    </ligand>
</feature>
<keyword evidence="8 14" id="KW-0169">Cobalamin biosynthesis</keyword>
<evidence type="ECO:0000256" key="6">
    <source>
        <dbReference type="ARBA" id="ARBA00005159"/>
    </source>
</evidence>
<dbReference type="Proteomes" id="UP000295097">
    <property type="component" value="Unassembled WGS sequence"/>
</dbReference>
<evidence type="ECO:0000256" key="2">
    <source>
        <dbReference type="ARBA" id="ARBA00000711"/>
    </source>
</evidence>
<dbReference type="OrthoDB" id="9788370at2"/>
<keyword evidence="9 14" id="KW-0808">Transferase</keyword>
<evidence type="ECO:0000256" key="8">
    <source>
        <dbReference type="ARBA" id="ARBA00022573"/>
    </source>
</evidence>
<dbReference type="Pfam" id="PF02283">
    <property type="entry name" value="CobU"/>
    <property type="match status" value="1"/>
</dbReference>
<evidence type="ECO:0000256" key="7">
    <source>
        <dbReference type="ARBA" id="ARBA00007490"/>
    </source>
</evidence>
<feature type="binding site" evidence="16">
    <location>
        <position position="89"/>
    </location>
    <ligand>
        <name>GTP</name>
        <dbReference type="ChEBI" id="CHEBI:37565"/>
    </ligand>
</feature>
<evidence type="ECO:0000313" key="17">
    <source>
        <dbReference type="EMBL" id="TCT40325.1"/>
    </source>
</evidence>
<dbReference type="GO" id="GO:0009236">
    <property type="term" value="P:cobalamin biosynthetic process"/>
    <property type="evidence" value="ECO:0007669"/>
    <property type="project" value="UniProtKB-UniRule"/>
</dbReference>
<dbReference type="CDD" id="cd00544">
    <property type="entry name" value="CobU"/>
    <property type="match status" value="1"/>
</dbReference>
<evidence type="ECO:0000256" key="4">
    <source>
        <dbReference type="ARBA" id="ARBA00003889"/>
    </source>
</evidence>
<comment type="similarity">
    <text evidence="7 14">Belongs to the CobU/CobP family.</text>
</comment>
<dbReference type="PANTHER" id="PTHR34848">
    <property type="match status" value="1"/>
</dbReference>
<dbReference type="Gene3D" id="3.40.50.300">
    <property type="entry name" value="P-loop containing nucleotide triphosphate hydrolases"/>
    <property type="match status" value="1"/>
</dbReference>
<dbReference type="InterPro" id="IPR003203">
    <property type="entry name" value="CobU/CobP"/>
</dbReference>
<dbReference type="EMBL" id="SMAR01000009">
    <property type="protein sequence ID" value="TCT40325.1"/>
    <property type="molecule type" value="Genomic_DNA"/>
</dbReference>
<sequence length="175" mass="18994">MAASSNDCSLVLGGVRSGKSRYAENRARSRRGNLNYVATAEAHDAEMAERIGRHKLERGNLWTTHEVPRDLVGCLYNLDADREAIVLVDCLTLWLTNLILADCDVGREGDRLADFILGSKQPLFIVSNEVGLGIVPENALARRFRDEAGILNQKVAAAASSVVFMAAGLPMVLKG</sequence>
<evidence type="ECO:0000313" key="18">
    <source>
        <dbReference type="Proteomes" id="UP000295097"/>
    </source>
</evidence>
<evidence type="ECO:0000256" key="14">
    <source>
        <dbReference type="PIRNR" id="PIRNR006135"/>
    </source>
</evidence>
<evidence type="ECO:0000256" key="12">
    <source>
        <dbReference type="ARBA" id="ARBA00022840"/>
    </source>
</evidence>
<feature type="binding site" evidence="16">
    <location>
        <begin position="55"/>
        <end position="58"/>
    </location>
    <ligand>
        <name>GTP</name>
        <dbReference type="ChEBI" id="CHEBI:37565"/>
    </ligand>
</feature>
<feature type="binding site" evidence="16">
    <location>
        <position position="66"/>
    </location>
    <ligand>
        <name>GTP</name>
        <dbReference type="ChEBI" id="CHEBI:37565"/>
    </ligand>
</feature>
<organism evidence="17 18">
    <name type="scientific">Martelella mediterranea</name>
    <dbReference type="NCBI Taxonomy" id="293089"/>
    <lineage>
        <taxon>Bacteria</taxon>
        <taxon>Pseudomonadati</taxon>
        <taxon>Pseudomonadota</taxon>
        <taxon>Alphaproteobacteria</taxon>
        <taxon>Hyphomicrobiales</taxon>
        <taxon>Aurantimonadaceae</taxon>
        <taxon>Martelella</taxon>
    </lineage>
</organism>
<dbReference type="NCBIfam" id="NF004469">
    <property type="entry name" value="PRK05800.1"/>
    <property type="match status" value="1"/>
</dbReference>
<evidence type="ECO:0000256" key="9">
    <source>
        <dbReference type="ARBA" id="ARBA00022679"/>
    </source>
</evidence>
<evidence type="ECO:0000256" key="15">
    <source>
        <dbReference type="PIRSR" id="PIRSR006135-1"/>
    </source>
</evidence>
<name>A0A4R3NVB0_9HYPH</name>
<proteinExistence type="inferred from homology"/>
<dbReference type="PIRSF" id="PIRSF006135">
    <property type="entry name" value="CobU"/>
    <property type="match status" value="1"/>
</dbReference>
<dbReference type="EC" id="2.7.1.156" evidence="14"/>
<reference evidence="17 18" key="1">
    <citation type="submission" date="2019-03" db="EMBL/GenBank/DDBJ databases">
        <title>Freshwater and sediment microbial communities from various areas in North America, analyzing microbe dynamics in response to fracking.</title>
        <authorList>
            <person name="Lamendella R."/>
        </authorList>
    </citation>
    <scope>NUCLEOTIDE SEQUENCE [LARGE SCALE GENOMIC DNA]</scope>
    <source>
        <strain evidence="17 18">175.2</strain>
    </source>
</reference>
<feature type="binding site" evidence="16">
    <location>
        <begin position="13"/>
        <end position="20"/>
    </location>
    <ligand>
        <name>GTP</name>
        <dbReference type="ChEBI" id="CHEBI:37565"/>
    </ligand>
</feature>
<dbReference type="RefSeq" id="WP_132310350.1">
    <property type="nucleotide sequence ID" value="NZ_SMAR01000009.1"/>
</dbReference>
<comment type="pathway">
    <text evidence="5 14">Cofactor biosynthesis; adenosylcobalamin biosynthesis; adenosylcobalamin from cob(II)yrinate a,c-diamide: step 6/7.</text>
</comment>
<feature type="active site" description="GMP-histidine intermediate" evidence="15">
    <location>
        <position position="54"/>
    </location>
</feature>
<comment type="function">
    <text evidence="4 14">Catalyzes ATP-dependent phosphorylation of adenosylcobinamide and addition of GMP to adenosylcobinamide phosphate.</text>
</comment>
<dbReference type="GO" id="GO:0043752">
    <property type="term" value="F:adenosylcobinamide kinase activity"/>
    <property type="evidence" value="ECO:0007669"/>
    <property type="project" value="UniProtKB-EC"/>
</dbReference>
<comment type="caution">
    <text evidence="17">The sequence shown here is derived from an EMBL/GenBank/DDBJ whole genome shotgun (WGS) entry which is preliminary data.</text>
</comment>
<keyword evidence="11 14" id="KW-0418">Kinase</keyword>
<keyword evidence="17" id="KW-0548">Nucleotidyltransferase</keyword>
<dbReference type="InterPro" id="IPR027417">
    <property type="entry name" value="P-loop_NTPase"/>
</dbReference>
<evidence type="ECO:0000256" key="10">
    <source>
        <dbReference type="ARBA" id="ARBA00022741"/>
    </source>
</evidence>
<evidence type="ECO:0000256" key="16">
    <source>
        <dbReference type="PIRSR" id="PIRSR006135-2"/>
    </source>
</evidence>
<comment type="catalytic activity">
    <reaction evidence="3">
        <text>adenosylcob(III)inamide + GTP = adenosylcob(III)inamide phosphate + GDP + H(+)</text>
        <dbReference type="Rhea" id="RHEA:15765"/>
        <dbReference type="ChEBI" id="CHEBI:2480"/>
        <dbReference type="ChEBI" id="CHEBI:15378"/>
        <dbReference type="ChEBI" id="CHEBI:37565"/>
        <dbReference type="ChEBI" id="CHEBI:58189"/>
        <dbReference type="ChEBI" id="CHEBI:58502"/>
        <dbReference type="EC" id="2.7.1.156"/>
    </reaction>
</comment>
<comment type="catalytic activity">
    <reaction evidence="1 14">
        <text>adenosylcob(III)inamide + ATP = adenosylcob(III)inamide phosphate + ADP + H(+)</text>
        <dbReference type="Rhea" id="RHEA:15769"/>
        <dbReference type="ChEBI" id="CHEBI:2480"/>
        <dbReference type="ChEBI" id="CHEBI:15378"/>
        <dbReference type="ChEBI" id="CHEBI:30616"/>
        <dbReference type="ChEBI" id="CHEBI:58502"/>
        <dbReference type="ChEBI" id="CHEBI:456216"/>
        <dbReference type="EC" id="2.7.1.156"/>
    </reaction>
</comment>
<protein>
    <recommendedName>
        <fullName evidence="14">Bifunctional adenosylcobalamin biosynthesis protein</fullName>
        <ecNumber evidence="14">2.7.1.156</ecNumber>
        <ecNumber evidence="14">2.7.7.62</ecNumber>
    </recommendedName>
</protein>
<keyword evidence="13 14" id="KW-0342">GTP-binding</keyword>
<dbReference type="AlphaFoldDB" id="A0A4R3NVB0"/>
<dbReference type="UniPathway" id="UPA00148">
    <property type="reaction ID" value="UER00236"/>
</dbReference>
<keyword evidence="10 14" id="KW-0547">Nucleotide-binding</keyword>
<dbReference type="PANTHER" id="PTHR34848:SF1">
    <property type="entry name" value="BIFUNCTIONAL ADENOSYLCOBALAMIN BIOSYNTHESIS PROTEIN COBU"/>
    <property type="match status" value="1"/>
</dbReference>
<evidence type="ECO:0000256" key="3">
    <source>
        <dbReference type="ARBA" id="ARBA00001522"/>
    </source>
</evidence>
<comment type="catalytic activity">
    <reaction evidence="2 14">
        <text>adenosylcob(III)inamide phosphate + GTP + H(+) = adenosylcob(III)inamide-GDP + diphosphate</text>
        <dbReference type="Rhea" id="RHEA:22712"/>
        <dbReference type="ChEBI" id="CHEBI:15378"/>
        <dbReference type="ChEBI" id="CHEBI:33019"/>
        <dbReference type="ChEBI" id="CHEBI:37565"/>
        <dbReference type="ChEBI" id="CHEBI:58502"/>
        <dbReference type="ChEBI" id="CHEBI:60487"/>
        <dbReference type="EC" id="2.7.7.62"/>
    </reaction>
</comment>
<keyword evidence="18" id="KW-1185">Reference proteome</keyword>
<comment type="pathway">
    <text evidence="6 14">Cofactor biosynthesis; adenosylcobalamin biosynthesis; adenosylcobalamin from cob(II)yrinate a,c-diamide: step 5/7.</text>
</comment>
<dbReference type="GO" id="GO:0005525">
    <property type="term" value="F:GTP binding"/>
    <property type="evidence" value="ECO:0007669"/>
    <property type="project" value="UniProtKB-UniRule"/>
</dbReference>
<keyword evidence="12 14" id="KW-0067">ATP-binding</keyword>
<evidence type="ECO:0000256" key="13">
    <source>
        <dbReference type="ARBA" id="ARBA00023134"/>
    </source>
</evidence>
<accession>A0A4R3NVB0</accession>
<gene>
    <name evidence="17" type="ORF">EDC90_100947</name>
</gene>